<dbReference type="EC" id="2.6.1.39" evidence="8"/>
<reference evidence="8 9" key="1">
    <citation type="submission" date="2018-08" db="EMBL/GenBank/DDBJ databases">
        <authorList>
            <consortium name="Pathogen Informatics"/>
        </authorList>
    </citation>
    <scope>NUCLEOTIDE SEQUENCE [LARGE SCALE GENOMIC DNA]</scope>
    <source>
        <strain evidence="8 9">EuSCAPE_GR114</strain>
    </source>
</reference>
<dbReference type="FunFam" id="3.40.640.10:FF:000053">
    <property type="entry name" value="Aminotransferase, class I"/>
    <property type="match status" value="1"/>
</dbReference>
<accession>A0ABD7NX63</accession>
<dbReference type="Pfam" id="PF00155">
    <property type="entry name" value="Aminotran_1_2"/>
    <property type="match status" value="1"/>
</dbReference>
<gene>
    <name evidence="8" type="primary">lysN_2</name>
    <name evidence="8" type="ORF">SAMEA3649733_05756</name>
</gene>
<dbReference type="InterPro" id="IPR015422">
    <property type="entry name" value="PyrdxlP-dep_Trfase_small"/>
</dbReference>
<dbReference type="InterPro" id="IPR015424">
    <property type="entry name" value="PyrdxlP-dep_Trfase"/>
</dbReference>
<dbReference type="SUPFAM" id="SSF53383">
    <property type="entry name" value="PLP-dependent transferases"/>
    <property type="match status" value="1"/>
</dbReference>
<organism evidence="8 9">
    <name type="scientific">Klebsiella pneumoniae</name>
    <dbReference type="NCBI Taxonomy" id="573"/>
    <lineage>
        <taxon>Bacteria</taxon>
        <taxon>Pseudomonadati</taxon>
        <taxon>Pseudomonadota</taxon>
        <taxon>Gammaproteobacteria</taxon>
        <taxon>Enterobacterales</taxon>
        <taxon>Enterobacteriaceae</taxon>
        <taxon>Klebsiella/Raoultella group</taxon>
        <taxon>Klebsiella</taxon>
        <taxon>Klebsiella pneumoniae complex</taxon>
    </lineage>
</organism>
<dbReference type="InterPro" id="IPR050859">
    <property type="entry name" value="Class-I_PLP-dep_aminotransf"/>
</dbReference>
<dbReference type="CDD" id="cd00609">
    <property type="entry name" value="AAT_like"/>
    <property type="match status" value="1"/>
</dbReference>
<protein>
    <submittedName>
        <fullName evidence="8">Transcriptional regulator</fullName>
        <ecNumber evidence="8">2.6.1.39</ecNumber>
    </submittedName>
</protein>
<evidence type="ECO:0000256" key="6">
    <source>
        <dbReference type="ARBA" id="ARBA00022898"/>
    </source>
</evidence>
<dbReference type="InterPro" id="IPR015421">
    <property type="entry name" value="PyrdxlP-dep_Trfase_major"/>
</dbReference>
<sequence>MMSLWDALRMNMMISYQELVRTFPKMSHTKIANKLQNLKSSAIRELLKHSKMDGVISLGGGIPDPNLFDREGLQIAMDHILTHGWEDAFQYGLSEGNPELRAAICQIMLDRGIHCGVEDVVVTSGSQQSLDILARALINPGDVVVLERPTYLAALQVFQLAEANLLSVGTDAEGMIVDELETLLLTTRIKAAYIVPTFGNPGGVSLAEQRRKQLVELSLRYDFIIIEDDPYGEINFTDSSFIPLRAWSAERGNNDNVVYTSTFSKILAPGARVGWLVLPDWLKRAVVNIKQTTDLHTSALSQSLTSHYLHSGRLPGQIALIRKAYELKCRVLSHHLLNELGDHLTFHQPMGGMFLWAKFKYAMDTTQWLQKTIRNGVVFVPGEFFYCEEPDHCTLRMSYVSTTEENLIEAVKRLKISLN</sequence>
<dbReference type="EMBL" id="UIXM01000052">
    <property type="protein sequence ID" value="SVS29995.1"/>
    <property type="molecule type" value="Genomic_DNA"/>
</dbReference>
<evidence type="ECO:0000256" key="4">
    <source>
        <dbReference type="ARBA" id="ARBA00022576"/>
    </source>
</evidence>
<evidence type="ECO:0000259" key="7">
    <source>
        <dbReference type="Pfam" id="PF00155"/>
    </source>
</evidence>
<evidence type="ECO:0000256" key="5">
    <source>
        <dbReference type="ARBA" id="ARBA00022679"/>
    </source>
</evidence>
<comment type="caution">
    <text evidence="8">The sequence shown here is derived from an EMBL/GenBank/DDBJ whole genome shotgun (WGS) entry which is preliminary data.</text>
</comment>
<evidence type="ECO:0000313" key="9">
    <source>
        <dbReference type="Proteomes" id="UP000259497"/>
    </source>
</evidence>
<dbReference type="AlphaFoldDB" id="A0ABD7NX63"/>
<evidence type="ECO:0000256" key="2">
    <source>
        <dbReference type="ARBA" id="ARBA00007441"/>
    </source>
</evidence>
<evidence type="ECO:0000313" key="8">
    <source>
        <dbReference type="EMBL" id="SVS29995.1"/>
    </source>
</evidence>
<keyword evidence="4 8" id="KW-0032">Aminotransferase</keyword>
<comment type="cofactor">
    <cofactor evidence="1">
        <name>pyridoxal 5'-phosphate</name>
        <dbReference type="ChEBI" id="CHEBI:597326"/>
    </cofactor>
</comment>
<feature type="domain" description="Aminotransferase class I/classII large" evidence="7">
    <location>
        <begin position="87"/>
        <end position="414"/>
    </location>
</feature>
<keyword evidence="6" id="KW-0663">Pyridoxal phosphate</keyword>
<comment type="similarity">
    <text evidence="2">Belongs to the class-I pyridoxal-phosphate-dependent aminotransferase family.</text>
</comment>
<comment type="subunit">
    <text evidence="3">Homodimer.</text>
</comment>
<dbReference type="Proteomes" id="UP000259497">
    <property type="component" value="Unassembled WGS sequence"/>
</dbReference>
<name>A0ABD7NX63_KLEPN</name>
<dbReference type="PANTHER" id="PTHR42790">
    <property type="entry name" value="AMINOTRANSFERASE"/>
    <property type="match status" value="1"/>
</dbReference>
<dbReference type="Gene3D" id="3.40.640.10">
    <property type="entry name" value="Type I PLP-dependent aspartate aminotransferase-like (Major domain)"/>
    <property type="match status" value="1"/>
</dbReference>
<evidence type="ECO:0000256" key="3">
    <source>
        <dbReference type="ARBA" id="ARBA00011738"/>
    </source>
</evidence>
<evidence type="ECO:0000256" key="1">
    <source>
        <dbReference type="ARBA" id="ARBA00001933"/>
    </source>
</evidence>
<dbReference type="GO" id="GO:0047536">
    <property type="term" value="F:2-aminoadipate transaminase activity"/>
    <property type="evidence" value="ECO:0007669"/>
    <property type="project" value="UniProtKB-EC"/>
</dbReference>
<dbReference type="InterPro" id="IPR004839">
    <property type="entry name" value="Aminotransferase_I/II_large"/>
</dbReference>
<dbReference type="PANTHER" id="PTHR42790:SF19">
    <property type="entry name" value="KYNURENINE_ALPHA-AMINOADIPATE AMINOTRANSFERASE, MITOCHONDRIAL"/>
    <property type="match status" value="1"/>
</dbReference>
<proteinExistence type="inferred from homology"/>
<dbReference type="Gene3D" id="3.90.1150.10">
    <property type="entry name" value="Aspartate Aminotransferase, domain 1"/>
    <property type="match status" value="1"/>
</dbReference>
<keyword evidence="5 8" id="KW-0808">Transferase</keyword>